<evidence type="ECO:0000256" key="1">
    <source>
        <dbReference type="SAM" id="Phobius"/>
    </source>
</evidence>
<name>A0A7X1E9L0_9BACT</name>
<keyword evidence="3" id="KW-1185">Reference proteome</keyword>
<feature type="transmembrane region" description="Helical" evidence="1">
    <location>
        <begin position="39"/>
        <end position="59"/>
    </location>
</feature>
<keyword evidence="1" id="KW-0472">Membrane</keyword>
<keyword evidence="1" id="KW-0812">Transmembrane</keyword>
<dbReference type="EMBL" id="JACHVC010000013">
    <property type="protein sequence ID" value="MBC2607534.1"/>
    <property type="molecule type" value="Genomic_DNA"/>
</dbReference>
<sequence length="63" mass="6486">MTDKKNSQNACVGIVAIISGISIAMVTLIGIFAPQQLSVAAWIMTPLCLMGLGLGHLSVKAGM</sequence>
<organism evidence="2 3">
    <name type="scientific">Pelagicoccus albus</name>
    <dbReference type="NCBI Taxonomy" id="415222"/>
    <lineage>
        <taxon>Bacteria</taxon>
        <taxon>Pseudomonadati</taxon>
        <taxon>Verrucomicrobiota</taxon>
        <taxon>Opitutia</taxon>
        <taxon>Puniceicoccales</taxon>
        <taxon>Pelagicoccaceae</taxon>
        <taxon>Pelagicoccus</taxon>
    </lineage>
</organism>
<dbReference type="RefSeq" id="WP_185661413.1">
    <property type="nucleotide sequence ID" value="NZ_CAWPOO010000013.1"/>
</dbReference>
<gene>
    <name evidence="2" type="ORF">H5P27_15890</name>
</gene>
<protein>
    <submittedName>
        <fullName evidence="2">Uncharacterized protein</fullName>
    </submittedName>
</protein>
<proteinExistence type="predicted"/>
<accession>A0A7X1E9L0</accession>
<dbReference type="Proteomes" id="UP000526501">
    <property type="component" value="Unassembled WGS sequence"/>
</dbReference>
<reference evidence="2 3" key="1">
    <citation type="submission" date="2020-07" db="EMBL/GenBank/DDBJ databases">
        <authorList>
            <person name="Feng X."/>
        </authorList>
    </citation>
    <scope>NUCLEOTIDE SEQUENCE [LARGE SCALE GENOMIC DNA]</scope>
    <source>
        <strain evidence="2 3">JCM23202</strain>
    </source>
</reference>
<evidence type="ECO:0000313" key="2">
    <source>
        <dbReference type="EMBL" id="MBC2607534.1"/>
    </source>
</evidence>
<feature type="transmembrane region" description="Helical" evidence="1">
    <location>
        <begin position="12"/>
        <end position="33"/>
    </location>
</feature>
<evidence type="ECO:0000313" key="3">
    <source>
        <dbReference type="Proteomes" id="UP000526501"/>
    </source>
</evidence>
<dbReference type="AlphaFoldDB" id="A0A7X1E9L0"/>
<comment type="caution">
    <text evidence="2">The sequence shown here is derived from an EMBL/GenBank/DDBJ whole genome shotgun (WGS) entry which is preliminary data.</text>
</comment>
<keyword evidence="1" id="KW-1133">Transmembrane helix</keyword>